<reference evidence="7" key="1">
    <citation type="journal article" date="2014" name="Front. Microbiol.">
        <title>High frequency of phylogenetically diverse reductive dehalogenase-homologous genes in deep subseafloor sedimentary metagenomes.</title>
        <authorList>
            <person name="Kawai M."/>
            <person name="Futagami T."/>
            <person name="Toyoda A."/>
            <person name="Takaki Y."/>
            <person name="Nishi S."/>
            <person name="Hori S."/>
            <person name="Arai W."/>
            <person name="Tsubouchi T."/>
            <person name="Morono Y."/>
            <person name="Uchiyama I."/>
            <person name="Ito T."/>
            <person name="Fujiyama A."/>
            <person name="Inagaki F."/>
            <person name="Takami H."/>
        </authorList>
    </citation>
    <scope>NUCLEOTIDE SEQUENCE</scope>
    <source>
        <strain evidence="7">Expedition CK06-06</strain>
    </source>
</reference>
<dbReference type="GO" id="GO:0006520">
    <property type="term" value="P:amino acid metabolic process"/>
    <property type="evidence" value="ECO:0007669"/>
    <property type="project" value="InterPro"/>
</dbReference>
<evidence type="ECO:0000256" key="5">
    <source>
        <dbReference type="ARBA" id="ARBA00022898"/>
    </source>
</evidence>
<dbReference type="Gene3D" id="3.90.1150.10">
    <property type="entry name" value="Aspartate Aminotransferase, domain 1"/>
    <property type="match status" value="1"/>
</dbReference>
<dbReference type="GO" id="GO:0030170">
    <property type="term" value="F:pyridoxal phosphate binding"/>
    <property type="evidence" value="ECO:0007669"/>
    <property type="project" value="InterPro"/>
</dbReference>
<comment type="caution">
    <text evidence="7">The sequence shown here is derived from an EMBL/GenBank/DDBJ whole genome shotgun (WGS) entry which is preliminary data.</text>
</comment>
<comment type="similarity">
    <text evidence="2">Belongs to the class-I pyridoxal-phosphate-dependent aminotransferase family.</text>
</comment>
<dbReference type="PANTHER" id="PTHR46383">
    <property type="entry name" value="ASPARTATE AMINOTRANSFERASE"/>
    <property type="match status" value="1"/>
</dbReference>
<dbReference type="InterPro" id="IPR015422">
    <property type="entry name" value="PyrdxlP-dep_Trfase_small"/>
</dbReference>
<proteinExistence type="inferred from homology"/>
<gene>
    <name evidence="7" type="ORF">S01H1_79907</name>
</gene>
<dbReference type="InterPro" id="IPR050596">
    <property type="entry name" value="AspAT/PAT-like"/>
</dbReference>
<evidence type="ECO:0000256" key="1">
    <source>
        <dbReference type="ARBA" id="ARBA00001933"/>
    </source>
</evidence>
<dbReference type="InterPro" id="IPR015421">
    <property type="entry name" value="PyrdxlP-dep_Trfase_major"/>
</dbReference>
<dbReference type="InterPro" id="IPR004839">
    <property type="entry name" value="Aminotransferase_I/II_large"/>
</dbReference>
<evidence type="ECO:0000313" key="7">
    <source>
        <dbReference type="EMBL" id="GAG43823.1"/>
    </source>
</evidence>
<feature type="domain" description="Aminotransferase class I/classII large" evidence="6">
    <location>
        <begin position="2"/>
        <end position="215"/>
    </location>
</feature>
<sequence length="223" mass="25148">TEAARIAGAKLHEFPLQFNEERHVFELDFDALQQTLDRANRPRMVTANSPSNPTGWVMTAEEQENLLDLCHKYNVFLLLDEMYDRLLFTDEPFPTGLRLANTGAADPESWGRMVVINGFSKTFCMTGWRLGYLISAPPLIANMARMQEFITSHAPSMAQVAGITALREGEPFVSQSLERYRKLRELIVERLSALPGAVVARPDGAFYAFFRLPVASDSVRFCK</sequence>
<name>X0Y551_9ZZZZ</name>
<dbReference type="CDD" id="cd00609">
    <property type="entry name" value="AAT_like"/>
    <property type="match status" value="1"/>
</dbReference>
<feature type="non-terminal residue" evidence="7">
    <location>
        <position position="1"/>
    </location>
</feature>
<evidence type="ECO:0000256" key="4">
    <source>
        <dbReference type="ARBA" id="ARBA00022679"/>
    </source>
</evidence>
<dbReference type="PANTHER" id="PTHR46383:SF1">
    <property type="entry name" value="ASPARTATE AMINOTRANSFERASE"/>
    <property type="match status" value="1"/>
</dbReference>
<keyword evidence="4" id="KW-0808">Transferase</keyword>
<keyword evidence="3" id="KW-0032">Aminotransferase</keyword>
<keyword evidence="5" id="KW-0663">Pyridoxal phosphate</keyword>
<organism evidence="7">
    <name type="scientific">marine sediment metagenome</name>
    <dbReference type="NCBI Taxonomy" id="412755"/>
    <lineage>
        <taxon>unclassified sequences</taxon>
        <taxon>metagenomes</taxon>
        <taxon>ecological metagenomes</taxon>
    </lineage>
</organism>
<comment type="cofactor">
    <cofactor evidence="1">
        <name>pyridoxal 5'-phosphate</name>
        <dbReference type="ChEBI" id="CHEBI:597326"/>
    </cofactor>
</comment>
<dbReference type="SUPFAM" id="SSF53383">
    <property type="entry name" value="PLP-dependent transferases"/>
    <property type="match status" value="1"/>
</dbReference>
<dbReference type="Pfam" id="PF00155">
    <property type="entry name" value="Aminotran_1_2"/>
    <property type="match status" value="1"/>
</dbReference>
<evidence type="ECO:0000259" key="6">
    <source>
        <dbReference type="Pfam" id="PF00155"/>
    </source>
</evidence>
<feature type="non-terminal residue" evidence="7">
    <location>
        <position position="223"/>
    </location>
</feature>
<evidence type="ECO:0000256" key="3">
    <source>
        <dbReference type="ARBA" id="ARBA00022576"/>
    </source>
</evidence>
<dbReference type="InterPro" id="IPR015424">
    <property type="entry name" value="PyrdxlP-dep_Trfase"/>
</dbReference>
<dbReference type="EMBL" id="BARS01053911">
    <property type="protein sequence ID" value="GAG43823.1"/>
    <property type="molecule type" value="Genomic_DNA"/>
</dbReference>
<accession>X0Y551</accession>
<protein>
    <recommendedName>
        <fullName evidence="6">Aminotransferase class I/classII large domain-containing protein</fullName>
    </recommendedName>
</protein>
<evidence type="ECO:0000256" key="2">
    <source>
        <dbReference type="ARBA" id="ARBA00007441"/>
    </source>
</evidence>
<dbReference type="AlphaFoldDB" id="X0Y551"/>
<dbReference type="GO" id="GO:0008483">
    <property type="term" value="F:transaminase activity"/>
    <property type="evidence" value="ECO:0007669"/>
    <property type="project" value="UniProtKB-KW"/>
</dbReference>
<dbReference type="Gene3D" id="3.40.640.10">
    <property type="entry name" value="Type I PLP-dependent aspartate aminotransferase-like (Major domain)"/>
    <property type="match status" value="1"/>
</dbReference>